<evidence type="ECO:0000313" key="3">
    <source>
        <dbReference type="Proteomes" id="UP001597104"/>
    </source>
</evidence>
<organism evidence="2 3">
    <name type="scientific">Loigolactobacillus binensis</name>
    <dbReference type="NCBI Taxonomy" id="2559922"/>
    <lineage>
        <taxon>Bacteria</taxon>
        <taxon>Bacillati</taxon>
        <taxon>Bacillota</taxon>
        <taxon>Bacilli</taxon>
        <taxon>Lactobacillales</taxon>
        <taxon>Lactobacillaceae</taxon>
        <taxon>Loigolactobacillus</taxon>
    </lineage>
</organism>
<gene>
    <name evidence="2" type="ORF">ACFQZ7_05920</name>
</gene>
<keyword evidence="1" id="KW-0472">Membrane</keyword>
<feature type="transmembrane region" description="Helical" evidence="1">
    <location>
        <begin position="30"/>
        <end position="51"/>
    </location>
</feature>
<evidence type="ECO:0000256" key="1">
    <source>
        <dbReference type="SAM" id="Phobius"/>
    </source>
</evidence>
<dbReference type="Proteomes" id="UP001597104">
    <property type="component" value="Unassembled WGS sequence"/>
</dbReference>
<dbReference type="EMBL" id="JBHTIO010000030">
    <property type="protein sequence ID" value="MFD0897274.1"/>
    <property type="molecule type" value="Genomic_DNA"/>
</dbReference>
<comment type="caution">
    <text evidence="2">The sequence shown here is derived from an EMBL/GenBank/DDBJ whole genome shotgun (WGS) entry which is preliminary data.</text>
</comment>
<reference evidence="3" key="1">
    <citation type="journal article" date="2019" name="Int. J. Syst. Evol. Microbiol.">
        <title>The Global Catalogue of Microorganisms (GCM) 10K type strain sequencing project: providing services to taxonomists for standard genome sequencing and annotation.</title>
        <authorList>
            <consortium name="The Broad Institute Genomics Platform"/>
            <consortium name="The Broad Institute Genome Sequencing Center for Infectious Disease"/>
            <person name="Wu L."/>
            <person name="Ma J."/>
        </authorList>
    </citation>
    <scope>NUCLEOTIDE SEQUENCE [LARGE SCALE GENOMIC DNA]</scope>
    <source>
        <strain evidence="3">CCM 8925</strain>
    </source>
</reference>
<sequence>MPLIIMAIVCALIFNTSLYSMLTVIFGAFISLWVMKAGLIILLLLVGGSYLKKRLN</sequence>
<name>A0ABW3EAC2_9LACO</name>
<evidence type="ECO:0000313" key="2">
    <source>
        <dbReference type="EMBL" id="MFD0897274.1"/>
    </source>
</evidence>
<keyword evidence="1" id="KW-0812">Transmembrane</keyword>
<dbReference type="RefSeq" id="WP_171001865.1">
    <property type="nucleotide sequence ID" value="NZ_BJDN01000016.1"/>
</dbReference>
<keyword evidence="3" id="KW-1185">Reference proteome</keyword>
<accession>A0ABW3EAC2</accession>
<keyword evidence="1" id="KW-1133">Transmembrane helix</keyword>
<proteinExistence type="predicted"/>
<protein>
    <submittedName>
        <fullName evidence="2">Uncharacterized protein</fullName>
    </submittedName>
</protein>